<gene>
    <name evidence="12" type="ORF">B5V00_14745</name>
</gene>
<protein>
    <recommendedName>
        <fullName evidence="11">TonB C-terminal domain-containing protein</fullName>
    </recommendedName>
</protein>
<evidence type="ECO:0000313" key="13">
    <source>
        <dbReference type="Proteomes" id="UP000193136"/>
    </source>
</evidence>
<keyword evidence="6" id="KW-0812">Transmembrane</keyword>
<dbReference type="SUPFAM" id="SSF74653">
    <property type="entry name" value="TolA/TonB C-terminal domain"/>
    <property type="match status" value="1"/>
</dbReference>
<dbReference type="OrthoDB" id="9788673at2"/>
<sequence>MNRNRTQQNLLLLFLLLSLLIHLLLVLLSKQMTLFPEPQKQERIYVQMREPEQFRDLDMPVRKELEKPRKKPAKRLGPADQVVEKEQAPKGESLEDMRPDAAAPPAPMKKPRIAAPQPKKSQPKAETLPEDKQATVQKQVKATEENQPREETQASEQAETLPDARSLLQLPSDTTARIDKEWRLKQRDVAVGDEVWLDSQQDLLFSFFQRLRNGIYRVWNYPASAARQGRQGRCLVRMTFLRDGSVKKVELLRSSGTRILDREALAAVRKGGPYGPLPRAYPKDKLVIKAWFTYDLRRSRTRGAGIYGQ</sequence>
<comment type="subcellular location">
    <subcellularLocation>
        <location evidence="1">Cell inner membrane</location>
        <topology evidence="1">Single-pass membrane protein</topology>
        <orientation evidence="1">Periplasmic side</orientation>
    </subcellularLocation>
</comment>
<feature type="compositionally biased region" description="Basic and acidic residues" evidence="10">
    <location>
        <begin position="82"/>
        <end position="99"/>
    </location>
</feature>
<keyword evidence="13" id="KW-1185">Reference proteome</keyword>
<evidence type="ECO:0000259" key="11">
    <source>
        <dbReference type="PROSITE" id="PS52015"/>
    </source>
</evidence>
<feature type="region of interest" description="Disordered" evidence="10">
    <location>
        <begin position="56"/>
        <end position="172"/>
    </location>
</feature>
<name>A0A1X0XST7_9BACT</name>
<dbReference type="PANTHER" id="PTHR33446">
    <property type="entry name" value="PROTEIN TONB-RELATED"/>
    <property type="match status" value="1"/>
</dbReference>
<keyword evidence="4" id="KW-1003">Cell membrane</keyword>
<evidence type="ECO:0000256" key="3">
    <source>
        <dbReference type="ARBA" id="ARBA00022448"/>
    </source>
</evidence>
<evidence type="ECO:0000256" key="10">
    <source>
        <dbReference type="SAM" id="MobiDB-lite"/>
    </source>
</evidence>
<dbReference type="RefSeq" id="WP_085011585.1">
    <property type="nucleotide sequence ID" value="NZ_NAAD01000024.1"/>
</dbReference>
<feature type="compositionally biased region" description="Basic and acidic residues" evidence="10">
    <location>
        <begin position="56"/>
        <end position="67"/>
    </location>
</feature>
<evidence type="ECO:0000256" key="4">
    <source>
        <dbReference type="ARBA" id="ARBA00022475"/>
    </source>
</evidence>
<evidence type="ECO:0000256" key="2">
    <source>
        <dbReference type="ARBA" id="ARBA00006555"/>
    </source>
</evidence>
<dbReference type="Proteomes" id="UP000193136">
    <property type="component" value="Unassembled WGS sequence"/>
</dbReference>
<comment type="caution">
    <text evidence="12">The sequence shown here is derived from an EMBL/GenBank/DDBJ whole genome shotgun (WGS) entry which is preliminary data.</text>
</comment>
<dbReference type="InterPro" id="IPR051045">
    <property type="entry name" value="TonB-dependent_transducer"/>
</dbReference>
<evidence type="ECO:0000256" key="9">
    <source>
        <dbReference type="ARBA" id="ARBA00023136"/>
    </source>
</evidence>
<dbReference type="PROSITE" id="PS52015">
    <property type="entry name" value="TONB_CTD"/>
    <property type="match status" value="1"/>
</dbReference>
<keyword evidence="9" id="KW-0472">Membrane</keyword>
<evidence type="ECO:0000256" key="1">
    <source>
        <dbReference type="ARBA" id="ARBA00004383"/>
    </source>
</evidence>
<keyword evidence="5" id="KW-0997">Cell inner membrane</keyword>
<dbReference type="InterPro" id="IPR006260">
    <property type="entry name" value="TonB/TolA_C"/>
</dbReference>
<keyword evidence="7" id="KW-0653">Protein transport</keyword>
<evidence type="ECO:0000256" key="6">
    <source>
        <dbReference type="ARBA" id="ARBA00022692"/>
    </source>
</evidence>
<feature type="domain" description="TonB C-terminal" evidence="11">
    <location>
        <begin position="206"/>
        <end position="301"/>
    </location>
</feature>
<dbReference type="GO" id="GO:0015031">
    <property type="term" value="P:protein transport"/>
    <property type="evidence" value="ECO:0007669"/>
    <property type="project" value="UniProtKB-KW"/>
</dbReference>
<feature type="compositionally biased region" description="Basic and acidic residues" evidence="10">
    <location>
        <begin position="141"/>
        <end position="152"/>
    </location>
</feature>
<evidence type="ECO:0000256" key="5">
    <source>
        <dbReference type="ARBA" id="ARBA00022519"/>
    </source>
</evidence>
<dbReference type="GO" id="GO:0055085">
    <property type="term" value="P:transmembrane transport"/>
    <property type="evidence" value="ECO:0007669"/>
    <property type="project" value="InterPro"/>
</dbReference>
<dbReference type="GO" id="GO:0005886">
    <property type="term" value="C:plasma membrane"/>
    <property type="evidence" value="ECO:0007669"/>
    <property type="project" value="UniProtKB-SubCell"/>
</dbReference>
<dbReference type="AlphaFoldDB" id="A0A1X0XST7"/>
<dbReference type="NCBIfam" id="TIGR01352">
    <property type="entry name" value="tonB_Cterm"/>
    <property type="match status" value="1"/>
</dbReference>
<dbReference type="InterPro" id="IPR037682">
    <property type="entry name" value="TonB_C"/>
</dbReference>
<keyword evidence="3" id="KW-0813">Transport</keyword>
<evidence type="ECO:0000256" key="7">
    <source>
        <dbReference type="ARBA" id="ARBA00022927"/>
    </source>
</evidence>
<reference evidence="12 13" key="1">
    <citation type="submission" date="2017-03" db="EMBL/GenBank/DDBJ databases">
        <title>Genome sequence of Geothermobacter sp. EPR-M, Deep-Sea Iron Reducer.</title>
        <authorList>
            <person name="Tully B."/>
            <person name="Savalia P."/>
            <person name="Abuyen K."/>
            <person name="Baughan C."/>
            <person name="Romero E."/>
            <person name="Ronkowski C."/>
            <person name="Torres B."/>
            <person name="Tremblay J."/>
            <person name="Trujillo A."/>
            <person name="Tyler M."/>
            <person name="Perez-Rodriguez I."/>
            <person name="Amend J."/>
        </authorList>
    </citation>
    <scope>NUCLEOTIDE SEQUENCE [LARGE SCALE GENOMIC DNA]</scope>
    <source>
        <strain evidence="12 13">EPR-M</strain>
    </source>
</reference>
<keyword evidence="8" id="KW-1133">Transmembrane helix</keyword>
<dbReference type="STRING" id="1969733.B5V00_14745"/>
<organism evidence="12 13">
    <name type="scientific">Geothermobacter hydrogeniphilus</name>
    <dbReference type="NCBI Taxonomy" id="1969733"/>
    <lineage>
        <taxon>Bacteria</taxon>
        <taxon>Pseudomonadati</taxon>
        <taxon>Thermodesulfobacteriota</taxon>
        <taxon>Desulfuromonadia</taxon>
        <taxon>Desulfuromonadales</taxon>
        <taxon>Geothermobacteraceae</taxon>
        <taxon>Geothermobacter</taxon>
    </lineage>
</organism>
<dbReference type="Gene3D" id="3.30.1150.10">
    <property type="match status" value="1"/>
</dbReference>
<evidence type="ECO:0000313" key="12">
    <source>
        <dbReference type="EMBL" id="ORJ55910.1"/>
    </source>
</evidence>
<dbReference type="Pfam" id="PF03544">
    <property type="entry name" value="TonB_C"/>
    <property type="match status" value="1"/>
</dbReference>
<proteinExistence type="inferred from homology"/>
<comment type="similarity">
    <text evidence="2">Belongs to the TonB family.</text>
</comment>
<evidence type="ECO:0000256" key="8">
    <source>
        <dbReference type="ARBA" id="ARBA00022989"/>
    </source>
</evidence>
<accession>A0A1X0XST7</accession>
<dbReference type="EMBL" id="NAAD01000024">
    <property type="protein sequence ID" value="ORJ55910.1"/>
    <property type="molecule type" value="Genomic_DNA"/>
</dbReference>